<accession>A0A059F1N2</accession>
<dbReference type="Proteomes" id="UP000030655">
    <property type="component" value="Unassembled WGS sequence"/>
</dbReference>
<gene>
    <name evidence="2" type="ORF">H312_01403</name>
</gene>
<sequence length="523" mass="63016">MFCCKDIIICFLFLLEKITCSVTDDSTYNYDIERNKKIKEDIDEIANNFIAQRENLLNFKNCIEYFVFGMSSKPIYIYSIHLRERRKSLLNSKVEILKNGFNLDELKLYFSEDMDCANIYQIYEYRFYEWFLTSFNHTKIYFNQIDIIDEFYKICIAESKLIIEKYLLAKLYYKNGLNNCFKEIKNNFKGFINNDCNTYYIEEMQSSFAEFYYKGEDFCNIWTKCPEELKYRLIFGYNCVNLKKKEIKFNETLICNKIREIEEMYDDVINYHLNFTNDDYSLENNQKYTEMMEFIYNTELILQKCKILCQFIKENKSCIIETYYDENSIIENTVSEKKINEYLIKIKNISNEIKNNYQLKFTVNSIWHHLSIIFRFNDAILDDFFDKKHKKIRTIREEGDKIILDLMHKFFEIDDKTFNDIRGNIFGNEVKLKIFSNTEYDYLYLTSYFFSSDLFSNSSVIILLQTVTYSYGPSNKIYFNNDISTKFYHKISYVGSERDESNITTGAVNKIENSLRGRMLWFL</sequence>
<dbReference type="EMBL" id="KK365148">
    <property type="protein sequence ID" value="KCZ81193.1"/>
    <property type="molecule type" value="Genomic_DNA"/>
</dbReference>
<keyword evidence="3" id="KW-1185">Reference proteome</keyword>
<reference evidence="3" key="1">
    <citation type="submission" date="2013-02" db="EMBL/GenBank/DDBJ databases">
        <authorList>
            <consortium name="The Broad Institute Genome Sequencing Platform"/>
            <person name="Cuomo C."/>
            <person name="Becnel J."/>
            <person name="Sanscrainte N."/>
            <person name="Walker B."/>
            <person name="Young S.K."/>
            <person name="Zeng Q."/>
            <person name="Gargeya S."/>
            <person name="Fitzgerald M."/>
            <person name="Haas B."/>
            <person name="Abouelleil A."/>
            <person name="Alvarado L."/>
            <person name="Arachchi H.M."/>
            <person name="Berlin A.M."/>
            <person name="Chapman S.B."/>
            <person name="Dewar J."/>
            <person name="Goldberg J."/>
            <person name="Griggs A."/>
            <person name="Gujja S."/>
            <person name="Hansen M."/>
            <person name="Howarth C."/>
            <person name="Imamovic A."/>
            <person name="Larimer J."/>
            <person name="McCowan C."/>
            <person name="Murphy C."/>
            <person name="Neiman D."/>
            <person name="Pearson M."/>
            <person name="Priest M."/>
            <person name="Roberts A."/>
            <person name="Saif S."/>
            <person name="Shea T."/>
            <person name="Sisk P."/>
            <person name="Sykes S."/>
            <person name="Wortman J."/>
            <person name="Nusbaum C."/>
            <person name="Birren B."/>
        </authorList>
    </citation>
    <scope>NUCLEOTIDE SEQUENCE [LARGE SCALE GENOMIC DNA]</scope>
    <source>
        <strain evidence="3">PRA339</strain>
    </source>
</reference>
<reference evidence="2 3" key="2">
    <citation type="submission" date="2014-03" db="EMBL/GenBank/DDBJ databases">
        <title>The Genome Sequence of Anncaliia algerae insect isolate PRA339.</title>
        <authorList>
            <consortium name="The Broad Institute Genome Sequencing Platform"/>
            <consortium name="The Broad Institute Genome Sequencing Center for Infectious Disease"/>
            <person name="Cuomo C."/>
            <person name="Becnel J."/>
            <person name="Sanscrainte N."/>
            <person name="Walker B."/>
            <person name="Young S.K."/>
            <person name="Zeng Q."/>
            <person name="Gargeya S."/>
            <person name="Fitzgerald M."/>
            <person name="Haas B."/>
            <person name="Abouelleil A."/>
            <person name="Alvarado L."/>
            <person name="Arachchi H.M."/>
            <person name="Berlin A.M."/>
            <person name="Chapman S.B."/>
            <person name="Dewar J."/>
            <person name="Goldberg J."/>
            <person name="Griggs A."/>
            <person name="Gujja S."/>
            <person name="Hansen M."/>
            <person name="Howarth C."/>
            <person name="Imamovic A."/>
            <person name="Larimer J."/>
            <person name="McCowan C."/>
            <person name="Murphy C."/>
            <person name="Neiman D."/>
            <person name="Pearson M."/>
            <person name="Priest M."/>
            <person name="Roberts A."/>
            <person name="Saif S."/>
            <person name="Shea T."/>
            <person name="Sisk P."/>
            <person name="Sykes S."/>
            <person name="Wortman J."/>
            <person name="Nusbaum C."/>
            <person name="Birren B."/>
        </authorList>
    </citation>
    <scope>NUCLEOTIDE SEQUENCE [LARGE SCALE GENOMIC DNA]</scope>
    <source>
        <strain evidence="2 3">PRA339</strain>
    </source>
</reference>
<protein>
    <submittedName>
        <fullName evidence="2">Uncharacterized protein</fullName>
    </submittedName>
</protein>
<dbReference type="AlphaFoldDB" id="A0A059F1N2"/>
<name>A0A059F1N2_9MICR</name>
<organism evidence="2 3">
    <name type="scientific">Anncaliia algerae PRA339</name>
    <dbReference type="NCBI Taxonomy" id="1288291"/>
    <lineage>
        <taxon>Eukaryota</taxon>
        <taxon>Fungi</taxon>
        <taxon>Fungi incertae sedis</taxon>
        <taxon>Microsporidia</taxon>
        <taxon>Tubulinosematoidea</taxon>
        <taxon>Tubulinosematidae</taxon>
        <taxon>Anncaliia</taxon>
    </lineage>
</organism>
<evidence type="ECO:0000256" key="1">
    <source>
        <dbReference type="SAM" id="SignalP"/>
    </source>
</evidence>
<feature type="signal peptide" evidence="1">
    <location>
        <begin position="1"/>
        <end position="20"/>
    </location>
</feature>
<proteinExistence type="predicted"/>
<dbReference type="VEuPathDB" id="MicrosporidiaDB:H312_01403"/>
<evidence type="ECO:0000313" key="2">
    <source>
        <dbReference type="EMBL" id="KCZ81193.1"/>
    </source>
</evidence>
<dbReference type="HOGENOM" id="CLU_039519_0_0_1"/>
<dbReference type="OrthoDB" id="10394188at2759"/>
<evidence type="ECO:0000313" key="3">
    <source>
        <dbReference type="Proteomes" id="UP000030655"/>
    </source>
</evidence>
<keyword evidence="1" id="KW-0732">Signal</keyword>
<feature type="chain" id="PRO_5001571749" evidence="1">
    <location>
        <begin position="21"/>
        <end position="523"/>
    </location>
</feature>